<feature type="domain" description="VanZ-like" evidence="2">
    <location>
        <begin position="32"/>
        <end position="132"/>
    </location>
</feature>
<keyword evidence="1" id="KW-0812">Transmembrane</keyword>
<accession>A0A8T9STY9</accession>
<feature type="transmembrane region" description="Helical" evidence="1">
    <location>
        <begin position="82"/>
        <end position="103"/>
    </location>
</feature>
<name>A0A8T9STY9_9BACT</name>
<dbReference type="NCBIfam" id="NF037970">
    <property type="entry name" value="vanZ_1"/>
    <property type="match status" value="1"/>
</dbReference>
<dbReference type="KEGG" id="haei:MUN82_20070"/>
<dbReference type="EMBL" id="CP095053">
    <property type="protein sequence ID" value="UOR05217.1"/>
    <property type="molecule type" value="Genomic_DNA"/>
</dbReference>
<feature type="transmembrane region" description="Helical" evidence="1">
    <location>
        <begin position="115"/>
        <end position="132"/>
    </location>
</feature>
<dbReference type="InterPro" id="IPR006976">
    <property type="entry name" value="VanZ-like"/>
</dbReference>
<dbReference type="PANTHER" id="PTHR28008:SF1">
    <property type="entry name" value="DOMAIN PROTEIN, PUTATIVE (AFU_ORTHOLOGUE AFUA_3G10980)-RELATED"/>
    <property type="match status" value="1"/>
</dbReference>
<keyword evidence="4" id="KW-1185">Reference proteome</keyword>
<evidence type="ECO:0000256" key="1">
    <source>
        <dbReference type="SAM" id="Phobius"/>
    </source>
</evidence>
<protein>
    <submittedName>
        <fullName evidence="3">VanZ family protein</fullName>
    </submittedName>
</protein>
<evidence type="ECO:0000259" key="2">
    <source>
        <dbReference type="Pfam" id="PF04892"/>
    </source>
</evidence>
<organism evidence="3 4">
    <name type="scientific">Hymenobacter aerilatus</name>
    <dbReference type="NCBI Taxonomy" id="2932251"/>
    <lineage>
        <taxon>Bacteria</taxon>
        <taxon>Pseudomonadati</taxon>
        <taxon>Bacteroidota</taxon>
        <taxon>Cytophagia</taxon>
        <taxon>Cytophagales</taxon>
        <taxon>Hymenobacteraceae</taxon>
        <taxon>Hymenobacter</taxon>
    </lineage>
</organism>
<sequence>MTASSSITPPASPRAFAGVPAAWAALVLVLTLTPAQEMPNTPQWDLLSFDTAAHAGVFAVLSFTSYISARRQRRFPTLRRQALWWVGIGCTLFGALIEALQMTMNLGRHGEWSDLISDTLGTVAGLGAAWLLRRWWQA</sequence>
<dbReference type="RefSeq" id="WP_245093298.1">
    <property type="nucleotide sequence ID" value="NZ_CP095053.1"/>
</dbReference>
<feature type="transmembrane region" description="Helical" evidence="1">
    <location>
        <begin position="51"/>
        <end position="70"/>
    </location>
</feature>
<reference evidence="3 4" key="1">
    <citation type="submission" date="2022-04" db="EMBL/GenBank/DDBJ databases">
        <title>Hymenobacter sp. isolated from the air.</title>
        <authorList>
            <person name="Won M."/>
            <person name="Lee C.-M."/>
            <person name="Woen H.-Y."/>
            <person name="Kwon S.-W."/>
        </authorList>
    </citation>
    <scope>NUCLEOTIDE SEQUENCE [LARGE SCALE GENOMIC DNA]</scope>
    <source>
        <strain evidence="4">5413 J-13</strain>
    </source>
</reference>
<dbReference type="Proteomes" id="UP000829925">
    <property type="component" value="Chromosome"/>
</dbReference>
<evidence type="ECO:0000313" key="4">
    <source>
        <dbReference type="Proteomes" id="UP000829925"/>
    </source>
</evidence>
<dbReference type="PANTHER" id="PTHR28008">
    <property type="entry name" value="DOMAIN PROTEIN, PUTATIVE (AFU_ORTHOLOGUE AFUA_3G10980)-RELATED"/>
    <property type="match status" value="1"/>
</dbReference>
<keyword evidence="1" id="KW-1133">Transmembrane helix</keyword>
<gene>
    <name evidence="3" type="ORF">MUN82_20070</name>
</gene>
<dbReference type="Pfam" id="PF04892">
    <property type="entry name" value="VanZ"/>
    <property type="match status" value="1"/>
</dbReference>
<keyword evidence="1" id="KW-0472">Membrane</keyword>
<dbReference type="AlphaFoldDB" id="A0A8T9STY9"/>
<evidence type="ECO:0000313" key="3">
    <source>
        <dbReference type="EMBL" id="UOR05217.1"/>
    </source>
</evidence>
<proteinExistence type="predicted"/>